<feature type="non-terminal residue" evidence="1">
    <location>
        <position position="217"/>
    </location>
</feature>
<protein>
    <submittedName>
        <fullName evidence="1">Uncharacterized protein</fullName>
    </submittedName>
</protein>
<name>A0AAD4SCV3_9MAGN</name>
<dbReference type="EMBL" id="JAJJMB010012081">
    <property type="protein sequence ID" value="KAI3891201.1"/>
    <property type="molecule type" value="Genomic_DNA"/>
</dbReference>
<dbReference type="Proteomes" id="UP001202328">
    <property type="component" value="Unassembled WGS sequence"/>
</dbReference>
<evidence type="ECO:0000313" key="2">
    <source>
        <dbReference type="Proteomes" id="UP001202328"/>
    </source>
</evidence>
<organism evidence="1 2">
    <name type="scientific">Papaver atlanticum</name>
    <dbReference type="NCBI Taxonomy" id="357466"/>
    <lineage>
        <taxon>Eukaryota</taxon>
        <taxon>Viridiplantae</taxon>
        <taxon>Streptophyta</taxon>
        <taxon>Embryophyta</taxon>
        <taxon>Tracheophyta</taxon>
        <taxon>Spermatophyta</taxon>
        <taxon>Magnoliopsida</taxon>
        <taxon>Ranunculales</taxon>
        <taxon>Papaveraceae</taxon>
        <taxon>Papaveroideae</taxon>
        <taxon>Papaver</taxon>
    </lineage>
</organism>
<proteinExistence type="predicted"/>
<reference evidence="1" key="1">
    <citation type="submission" date="2022-04" db="EMBL/GenBank/DDBJ databases">
        <title>A functionally conserved STORR gene fusion in Papaver species that diverged 16.8 million years ago.</title>
        <authorList>
            <person name="Catania T."/>
        </authorList>
    </citation>
    <scope>NUCLEOTIDE SEQUENCE</scope>
    <source>
        <strain evidence="1">S-188037</strain>
    </source>
</reference>
<gene>
    <name evidence="1" type="ORF">MKW98_007506</name>
</gene>
<comment type="caution">
    <text evidence="1">The sequence shown here is derived from an EMBL/GenBank/DDBJ whole genome shotgun (WGS) entry which is preliminary data.</text>
</comment>
<dbReference type="AlphaFoldDB" id="A0AAD4SCV3"/>
<sequence>YECFCHRITITLPLVVQTPGNKEYLDCYQYQIGVYKVSGTFEDEGGAQRKGIGIKLMDSLYQTVLSFKCNKSPGFLSPSEIECGLAALRVLDIILEQQAAESDARNFVSVGGGITEVQRFYSSFRTAQSGLTLTKIHLNLPSEREKKKRPILLRVLACISLSQFINTSSVRGPSCRVLKACCRRRRTKYSPLVSSASGNSLNELVLMLRICVLVPLI</sequence>
<keyword evidence="2" id="KW-1185">Reference proteome</keyword>
<evidence type="ECO:0000313" key="1">
    <source>
        <dbReference type="EMBL" id="KAI3891201.1"/>
    </source>
</evidence>
<accession>A0AAD4SCV3</accession>